<evidence type="ECO:0000313" key="2">
    <source>
        <dbReference type="Proteomes" id="UP000031553"/>
    </source>
</evidence>
<dbReference type="InterPro" id="IPR052517">
    <property type="entry name" value="GlcG_carb_metab_protein"/>
</dbReference>
<dbReference type="PANTHER" id="PTHR34309:SF1">
    <property type="entry name" value="PROTEIN GLCG"/>
    <property type="match status" value="1"/>
</dbReference>
<evidence type="ECO:0008006" key="3">
    <source>
        <dbReference type="Google" id="ProtNLM"/>
    </source>
</evidence>
<proteinExistence type="predicted"/>
<dbReference type="InterPro" id="IPR038084">
    <property type="entry name" value="PduO/GlcC-like_sf"/>
</dbReference>
<dbReference type="Pfam" id="PF03928">
    <property type="entry name" value="HbpS-like"/>
    <property type="match status" value="1"/>
</dbReference>
<dbReference type="OrthoDB" id="9815788at2"/>
<dbReference type="PANTHER" id="PTHR34309">
    <property type="entry name" value="SLR1406 PROTEIN"/>
    <property type="match status" value="1"/>
</dbReference>
<sequence length="135" mass="13724">MNIQLEDAQAAMKAAIDRARALDIEICVAVMDGGGRLVTFARMDQSNWASIFGSQGKAATSAATRCKSGVIPPESVVMSRIREMEGNNLIYAKGAVPLFRDGMLIGAIGVGGASADLDEACAGAGAAAIGCTTSG</sequence>
<comment type="caution">
    <text evidence="1">The sequence shown here is derived from an EMBL/GenBank/DDBJ whole genome shotgun (WGS) entry which is preliminary data.</text>
</comment>
<evidence type="ECO:0000313" key="1">
    <source>
        <dbReference type="EMBL" id="KPH87951.1"/>
    </source>
</evidence>
<dbReference type="Proteomes" id="UP000031553">
    <property type="component" value="Unassembled WGS sequence"/>
</dbReference>
<name>A0A0N1FCE9_9PROT</name>
<organism evidence="1 2">
    <name type="scientific">Komagataeibacter intermedius AF2</name>
    <dbReference type="NCBI Taxonomy" id="1458464"/>
    <lineage>
        <taxon>Bacteria</taxon>
        <taxon>Pseudomonadati</taxon>
        <taxon>Pseudomonadota</taxon>
        <taxon>Alphaproteobacteria</taxon>
        <taxon>Acetobacterales</taxon>
        <taxon>Acetobacteraceae</taxon>
        <taxon>Komagataeibacter</taxon>
    </lineage>
</organism>
<dbReference type="SUPFAM" id="SSF143744">
    <property type="entry name" value="GlcG-like"/>
    <property type="match status" value="1"/>
</dbReference>
<accession>A0A0N1FCE9</accession>
<dbReference type="Gene3D" id="3.30.450.150">
    <property type="entry name" value="Haem-degrading domain"/>
    <property type="match status" value="1"/>
</dbReference>
<gene>
    <name evidence="1" type="ORF">GLUCOINTEAF2_0201880</name>
</gene>
<reference evidence="1 2" key="1">
    <citation type="submission" date="2015-07" db="EMBL/GenBank/DDBJ databases">
        <title>Draft Genome Sequence of Komagataeibacter intermedius Strain AF2, Isolated from Kombucha Tea.</title>
        <authorList>
            <person name="Santos R.A."/>
            <person name="Berretta A.A."/>
            <person name="Barud H.S."/>
            <person name="Ribeiro S.J."/>
            <person name="Gonzalez-Garcia L.N."/>
            <person name="Zucchi T.D."/>
            <person name="Goldman G.H."/>
            <person name="Riano-Pachon D.M."/>
        </authorList>
    </citation>
    <scope>NUCLEOTIDE SEQUENCE [LARGE SCALE GENOMIC DNA]</scope>
    <source>
        <strain evidence="1 2">AF2</strain>
    </source>
</reference>
<dbReference type="EMBL" id="JUFX02000079">
    <property type="protein sequence ID" value="KPH87951.1"/>
    <property type="molecule type" value="Genomic_DNA"/>
</dbReference>
<dbReference type="AlphaFoldDB" id="A0A0N1FCE9"/>
<protein>
    <recommendedName>
        <fullName evidence="3">Heme-binding protein</fullName>
    </recommendedName>
</protein>
<dbReference type="RefSeq" id="WP_039734520.1">
    <property type="nucleotide sequence ID" value="NZ_JUFX02000079.1"/>
</dbReference>
<dbReference type="InterPro" id="IPR005624">
    <property type="entry name" value="PduO/GlcC-like"/>
</dbReference>